<evidence type="ECO:0000313" key="1">
    <source>
        <dbReference type="EMBL" id="SVP94459.1"/>
    </source>
</evidence>
<sequence length="224" mass="26146">MYLYNKYLLVNKRFLLTEKPPKELRLSFQPPAHKPNYTTRCILQQRYFHKYFIIAKIPSVMVPRYPLDWRNAGRFILTCGLARIEGKRLYRHPHSLNYQASSHCGQRCANVCSPSHYKCLCSMRSDESHLHIANIDSMLMSYKGPVTTSKPLFSVMKQVARKNETQSHKLAIDTSSPNSSISYRVIKRTYRYSAFQDRDNKPSSVHHDLVSHISRFNIFDVMSP</sequence>
<name>A0A3B0MZX0_THEAN</name>
<reference evidence="2" key="1">
    <citation type="submission" date="2018-07" db="EMBL/GenBank/DDBJ databases">
        <authorList>
            <person name="Quirk P.G."/>
            <person name="Krulwich T.A."/>
        </authorList>
    </citation>
    <scope>NUCLEOTIDE SEQUENCE</scope>
    <source>
        <strain evidence="2">Anand</strain>
    </source>
</reference>
<organism evidence="2">
    <name type="scientific">Theileria annulata</name>
    <dbReference type="NCBI Taxonomy" id="5874"/>
    <lineage>
        <taxon>Eukaryota</taxon>
        <taxon>Sar</taxon>
        <taxon>Alveolata</taxon>
        <taxon>Apicomplexa</taxon>
        <taxon>Aconoidasida</taxon>
        <taxon>Piroplasmida</taxon>
        <taxon>Theileriidae</taxon>
        <taxon>Theileria</taxon>
    </lineage>
</organism>
<dbReference type="EMBL" id="UIVS01000004">
    <property type="protein sequence ID" value="SVP95294.1"/>
    <property type="molecule type" value="Genomic_DNA"/>
</dbReference>
<dbReference type="AlphaFoldDB" id="A0A3B0MZX0"/>
<proteinExistence type="predicted"/>
<dbReference type="EMBL" id="UIVT01000004">
    <property type="protein sequence ID" value="SVP94459.1"/>
    <property type="molecule type" value="Genomic_DNA"/>
</dbReference>
<evidence type="ECO:0000313" key="2">
    <source>
        <dbReference type="EMBL" id="SVP95294.1"/>
    </source>
</evidence>
<accession>A0A3B0MZX0</accession>
<protein>
    <submittedName>
        <fullName evidence="2">Uncharacterized protein</fullName>
    </submittedName>
</protein>
<gene>
    <name evidence="1" type="ORF">TAT_000345600</name>
    <name evidence="2" type="ORF">TAV_000345400</name>
</gene>
<dbReference type="VEuPathDB" id="PiroplasmaDB:TA08850"/>